<dbReference type="AlphaFoldDB" id="A0A645JD45"/>
<dbReference type="Gene3D" id="3.20.20.70">
    <property type="entry name" value="Aldolase class I"/>
    <property type="match status" value="1"/>
</dbReference>
<dbReference type="GO" id="GO:0000162">
    <property type="term" value="P:L-tryptophan biosynthetic process"/>
    <property type="evidence" value="ECO:0007669"/>
    <property type="project" value="UniProtKB-UniPathway"/>
</dbReference>
<keyword evidence="5" id="KW-0210">Decarboxylase</keyword>
<dbReference type="InterPro" id="IPR013785">
    <property type="entry name" value="Aldolase_TIM"/>
</dbReference>
<keyword evidence="8 10" id="KW-0456">Lyase</keyword>
<dbReference type="EC" id="4.1.1.48" evidence="3"/>
<evidence type="ECO:0000259" key="9">
    <source>
        <dbReference type="Pfam" id="PF00218"/>
    </source>
</evidence>
<keyword evidence="6" id="KW-0822">Tryptophan biosynthesis</keyword>
<protein>
    <recommendedName>
        <fullName evidence="3">indole-3-glycerol-phosphate synthase</fullName>
        <ecNumber evidence="3">4.1.1.48</ecNumber>
    </recommendedName>
</protein>
<dbReference type="PANTHER" id="PTHR22854">
    <property type="entry name" value="TRYPTOPHAN BIOSYNTHESIS PROTEIN"/>
    <property type="match status" value="1"/>
</dbReference>
<evidence type="ECO:0000256" key="5">
    <source>
        <dbReference type="ARBA" id="ARBA00022793"/>
    </source>
</evidence>
<evidence type="ECO:0000256" key="2">
    <source>
        <dbReference type="ARBA" id="ARBA00004696"/>
    </source>
</evidence>
<dbReference type="InterPro" id="IPR045186">
    <property type="entry name" value="Indole-3-glycerol_P_synth"/>
</dbReference>
<dbReference type="UniPathway" id="UPA00035">
    <property type="reaction ID" value="UER00043"/>
</dbReference>
<dbReference type="PANTHER" id="PTHR22854:SF2">
    <property type="entry name" value="INDOLE-3-GLYCEROL-PHOSPHATE SYNTHASE"/>
    <property type="match status" value="1"/>
</dbReference>
<dbReference type="InterPro" id="IPR011060">
    <property type="entry name" value="RibuloseP-bd_barrel"/>
</dbReference>
<organism evidence="10">
    <name type="scientific">bioreactor metagenome</name>
    <dbReference type="NCBI Taxonomy" id="1076179"/>
    <lineage>
        <taxon>unclassified sequences</taxon>
        <taxon>metagenomes</taxon>
        <taxon>ecological metagenomes</taxon>
    </lineage>
</organism>
<comment type="caution">
    <text evidence="10">The sequence shown here is derived from an EMBL/GenBank/DDBJ whole genome shotgun (WGS) entry which is preliminary data.</text>
</comment>
<evidence type="ECO:0000256" key="8">
    <source>
        <dbReference type="ARBA" id="ARBA00023239"/>
    </source>
</evidence>
<gene>
    <name evidence="10" type="primary">trpC_28</name>
    <name evidence="10" type="ORF">SDC9_209329</name>
</gene>
<evidence type="ECO:0000256" key="4">
    <source>
        <dbReference type="ARBA" id="ARBA00022605"/>
    </source>
</evidence>
<evidence type="ECO:0000256" key="6">
    <source>
        <dbReference type="ARBA" id="ARBA00022822"/>
    </source>
</evidence>
<comment type="pathway">
    <text evidence="2">Amino-acid biosynthesis; L-tryptophan biosynthesis; L-tryptophan from chorismate: step 4/5.</text>
</comment>
<proteinExistence type="predicted"/>
<evidence type="ECO:0000313" key="10">
    <source>
        <dbReference type="EMBL" id="MPN61591.1"/>
    </source>
</evidence>
<dbReference type="EMBL" id="VSSQ01138416">
    <property type="protein sequence ID" value="MPN61591.1"/>
    <property type="molecule type" value="Genomic_DNA"/>
</dbReference>
<keyword evidence="4" id="KW-0028">Amino-acid biosynthesis</keyword>
<feature type="domain" description="Indole-3-glycerol phosphate synthase" evidence="9">
    <location>
        <begin position="2"/>
        <end position="120"/>
    </location>
</feature>
<dbReference type="GO" id="GO:0004425">
    <property type="term" value="F:indole-3-glycerol-phosphate synthase activity"/>
    <property type="evidence" value="ECO:0007669"/>
    <property type="project" value="UniProtKB-EC"/>
</dbReference>
<keyword evidence="7" id="KW-0057">Aromatic amino acid biosynthesis</keyword>
<dbReference type="SUPFAM" id="SSF51366">
    <property type="entry name" value="Ribulose-phoshate binding barrel"/>
    <property type="match status" value="1"/>
</dbReference>
<reference evidence="10" key="1">
    <citation type="submission" date="2019-08" db="EMBL/GenBank/DDBJ databases">
        <authorList>
            <person name="Kucharzyk K."/>
            <person name="Murdoch R.W."/>
            <person name="Higgins S."/>
            <person name="Loffler F."/>
        </authorList>
    </citation>
    <scope>NUCLEOTIDE SEQUENCE</scope>
</reference>
<name>A0A645JD45_9ZZZZ</name>
<dbReference type="InterPro" id="IPR013798">
    <property type="entry name" value="Indole-3-glycerol_P_synth_dom"/>
</dbReference>
<evidence type="ECO:0000256" key="7">
    <source>
        <dbReference type="ARBA" id="ARBA00023141"/>
    </source>
</evidence>
<accession>A0A645JD45</accession>
<comment type="catalytic activity">
    <reaction evidence="1">
        <text>1-(2-carboxyphenylamino)-1-deoxy-D-ribulose 5-phosphate + H(+) = (1S,2R)-1-C-(indol-3-yl)glycerol 3-phosphate + CO2 + H2O</text>
        <dbReference type="Rhea" id="RHEA:23476"/>
        <dbReference type="ChEBI" id="CHEBI:15377"/>
        <dbReference type="ChEBI" id="CHEBI:15378"/>
        <dbReference type="ChEBI" id="CHEBI:16526"/>
        <dbReference type="ChEBI" id="CHEBI:58613"/>
        <dbReference type="ChEBI" id="CHEBI:58866"/>
        <dbReference type="EC" id="4.1.1.48"/>
    </reaction>
</comment>
<evidence type="ECO:0000256" key="3">
    <source>
        <dbReference type="ARBA" id="ARBA00012362"/>
    </source>
</evidence>
<dbReference type="Pfam" id="PF00218">
    <property type="entry name" value="IGPS"/>
    <property type="match status" value="1"/>
</dbReference>
<dbReference type="GO" id="GO:0004640">
    <property type="term" value="F:phosphoribosylanthranilate isomerase activity"/>
    <property type="evidence" value="ECO:0007669"/>
    <property type="project" value="TreeGrafter"/>
</dbReference>
<evidence type="ECO:0000256" key="1">
    <source>
        <dbReference type="ARBA" id="ARBA00001633"/>
    </source>
</evidence>
<sequence>MLLIAEILEEETLAQFITLAEHLGLSTLVESHSLPQLQKSLRCGAKIVGVNNRNLETFEVDITTSLKLREYVPDHILYVAESGIHSPQDIQRLTQHGVDAVLIGEAFMRSPDKAAMLRSLRGI</sequence>